<proteinExistence type="predicted"/>
<evidence type="ECO:0000313" key="2">
    <source>
        <dbReference type="Proteomes" id="UP001295444"/>
    </source>
</evidence>
<evidence type="ECO:0000313" key="1">
    <source>
        <dbReference type="EMBL" id="CAH2276775.1"/>
    </source>
</evidence>
<dbReference type="Proteomes" id="UP001295444">
    <property type="component" value="Chromosome 03"/>
</dbReference>
<dbReference type="AlphaFoldDB" id="A0AAD1RRF8"/>
<name>A0AAD1RRF8_PELCU</name>
<reference evidence="1" key="1">
    <citation type="submission" date="2022-03" db="EMBL/GenBank/DDBJ databases">
        <authorList>
            <person name="Alioto T."/>
            <person name="Alioto T."/>
            <person name="Gomez Garrido J."/>
        </authorList>
    </citation>
    <scope>NUCLEOTIDE SEQUENCE</scope>
</reference>
<organism evidence="1 2">
    <name type="scientific">Pelobates cultripes</name>
    <name type="common">Western spadefoot toad</name>
    <dbReference type="NCBI Taxonomy" id="61616"/>
    <lineage>
        <taxon>Eukaryota</taxon>
        <taxon>Metazoa</taxon>
        <taxon>Chordata</taxon>
        <taxon>Craniata</taxon>
        <taxon>Vertebrata</taxon>
        <taxon>Euteleostomi</taxon>
        <taxon>Amphibia</taxon>
        <taxon>Batrachia</taxon>
        <taxon>Anura</taxon>
        <taxon>Pelobatoidea</taxon>
        <taxon>Pelobatidae</taxon>
        <taxon>Pelobates</taxon>
    </lineage>
</organism>
<protein>
    <submittedName>
        <fullName evidence="1">Uncharacterized protein</fullName>
    </submittedName>
</protein>
<keyword evidence="2" id="KW-1185">Reference proteome</keyword>
<dbReference type="EMBL" id="OW240914">
    <property type="protein sequence ID" value="CAH2276775.1"/>
    <property type="molecule type" value="Genomic_DNA"/>
</dbReference>
<sequence length="94" mass="10084">MASTSPAGSESTALDRIGEELRTLTASMVTKVDLHNLTTTIQDTLRREIAGIRSEVTAQAGRIQTLEQAQDAQNSKINATDTAVTRQGEILLAM</sequence>
<gene>
    <name evidence="1" type="ORF">PECUL_23A052322</name>
</gene>
<accession>A0AAD1RRF8</accession>